<feature type="compositionally biased region" description="Low complexity" evidence="1">
    <location>
        <begin position="25"/>
        <end position="35"/>
    </location>
</feature>
<dbReference type="AlphaFoldDB" id="A0A553R0W8"/>
<dbReference type="STRING" id="623744.A0A553R0W8"/>
<dbReference type="Pfam" id="PF10608">
    <property type="entry name" value="MAGUK_N_PEST"/>
    <property type="match status" value="1"/>
</dbReference>
<keyword evidence="4" id="KW-1185">Reference proteome</keyword>
<evidence type="ECO:0000259" key="2">
    <source>
        <dbReference type="Pfam" id="PF10608"/>
    </source>
</evidence>
<protein>
    <recommendedName>
        <fullName evidence="2">Disks large homologue 1 N-terminal PEST domain-containing protein</fullName>
    </recommendedName>
</protein>
<dbReference type="EMBL" id="SRMA01025339">
    <property type="protein sequence ID" value="TRY95829.1"/>
    <property type="molecule type" value="Genomic_DNA"/>
</dbReference>
<proteinExistence type="predicted"/>
<sequence>VESLESIFDGSSSVLKEDSPPSPSSPLSNPYPQSPVNLKRLDIGEDVSQSSGLIPRRHSKWSTPAKLGFPSHSPGFLLTHFELETLAPAASYPSHTIRNCRERERERGGESARAAFKEDAQIVKHCVPAAVCLRVSPPASYLRHGPPDHGDPQEKQEAASALVVRQWSVRSSSEETAKPTPSRWRRVLATLTRLNTFSDCIVARTSTLHFSTSVLKLMMTTFYSGHDYGCRRTDGYERKMGSQAKVNLRQNLTSTTSILKHPNVQQIQDGHLHPAAYTSCTLPLSVGKTRTRFLNLRDSVKKSPTKSTAKANPPPVVVNTESLDSAPYKSLFVLGHLYKGGDITVCS</sequence>
<evidence type="ECO:0000256" key="1">
    <source>
        <dbReference type="SAM" id="MobiDB-lite"/>
    </source>
</evidence>
<reference evidence="3 4" key="1">
    <citation type="journal article" date="2019" name="Sci. Data">
        <title>Hybrid genome assembly and annotation of Danionella translucida.</title>
        <authorList>
            <person name="Kadobianskyi M."/>
            <person name="Schulze L."/>
            <person name="Schuelke M."/>
            <person name="Judkewitz B."/>
        </authorList>
    </citation>
    <scope>NUCLEOTIDE SEQUENCE [LARGE SCALE GENOMIC DNA]</scope>
    <source>
        <strain evidence="3 4">Bolton</strain>
    </source>
</reference>
<feature type="non-terminal residue" evidence="3">
    <location>
        <position position="1"/>
    </location>
</feature>
<organism evidence="3 4">
    <name type="scientific">Danionella cerebrum</name>
    <dbReference type="NCBI Taxonomy" id="2873325"/>
    <lineage>
        <taxon>Eukaryota</taxon>
        <taxon>Metazoa</taxon>
        <taxon>Chordata</taxon>
        <taxon>Craniata</taxon>
        <taxon>Vertebrata</taxon>
        <taxon>Euteleostomi</taxon>
        <taxon>Actinopterygii</taxon>
        <taxon>Neopterygii</taxon>
        <taxon>Teleostei</taxon>
        <taxon>Ostariophysi</taxon>
        <taxon>Cypriniformes</taxon>
        <taxon>Danionidae</taxon>
        <taxon>Danioninae</taxon>
        <taxon>Danionella</taxon>
    </lineage>
</organism>
<feature type="domain" description="Disks large homologue 1 N-terminal PEST" evidence="2">
    <location>
        <begin position="277"/>
        <end position="328"/>
    </location>
</feature>
<accession>A0A553R0W8</accession>
<comment type="caution">
    <text evidence="3">The sequence shown here is derived from an EMBL/GenBank/DDBJ whole genome shotgun (WGS) entry which is preliminary data.</text>
</comment>
<name>A0A553R0W8_9TELE</name>
<evidence type="ECO:0000313" key="3">
    <source>
        <dbReference type="EMBL" id="TRY95829.1"/>
    </source>
</evidence>
<gene>
    <name evidence="3" type="ORF">DNTS_024675</name>
</gene>
<feature type="region of interest" description="Disordered" evidence="1">
    <location>
        <begin position="1"/>
        <end position="38"/>
    </location>
</feature>
<evidence type="ECO:0000313" key="4">
    <source>
        <dbReference type="Proteomes" id="UP000316079"/>
    </source>
</evidence>
<dbReference type="InterPro" id="IPR019590">
    <property type="entry name" value="DLG1_PEST_dom"/>
</dbReference>
<dbReference type="Proteomes" id="UP000316079">
    <property type="component" value="Unassembled WGS sequence"/>
</dbReference>